<gene>
    <name evidence="2" type="ORF">SAMN05660493_01039</name>
</gene>
<evidence type="ECO:0000256" key="1">
    <source>
        <dbReference type="SAM" id="MobiDB-lite"/>
    </source>
</evidence>
<feature type="compositionally biased region" description="Basic and acidic residues" evidence="1">
    <location>
        <begin position="9"/>
        <end position="35"/>
    </location>
</feature>
<reference evidence="3" key="1">
    <citation type="submission" date="2016-10" db="EMBL/GenBank/DDBJ databases">
        <authorList>
            <person name="Varghese N."/>
            <person name="Submissions S."/>
        </authorList>
    </citation>
    <scope>NUCLEOTIDE SEQUENCE [LARGE SCALE GENOMIC DNA]</scope>
    <source>
        <strain evidence="3">DSM 19482</strain>
    </source>
</reference>
<feature type="region of interest" description="Disordered" evidence="1">
    <location>
        <begin position="1"/>
        <end position="62"/>
    </location>
</feature>
<dbReference type="AlphaFoldDB" id="A0A1U7PWM4"/>
<dbReference type="Proteomes" id="UP000187261">
    <property type="component" value="Unassembled WGS sequence"/>
</dbReference>
<evidence type="ECO:0000313" key="2">
    <source>
        <dbReference type="EMBL" id="SIT96362.1"/>
    </source>
</evidence>
<organism evidence="2 3">
    <name type="scientific">Epilithonimonas bovis DSM 19482</name>
    <dbReference type="NCBI Taxonomy" id="1121284"/>
    <lineage>
        <taxon>Bacteria</taxon>
        <taxon>Pseudomonadati</taxon>
        <taxon>Bacteroidota</taxon>
        <taxon>Flavobacteriia</taxon>
        <taxon>Flavobacteriales</taxon>
        <taxon>Weeksellaceae</taxon>
        <taxon>Chryseobacterium group</taxon>
        <taxon>Epilithonimonas</taxon>
    </lineage>
</organism>
<dbReference type="OrthoDB" id="1273901at2"/>
<keyword evidence="3" id="KW-1185">Reference proteome</keyword>
<dbReference type="EMBL" id="FTPU01000008">
    <property type="protein sequence ID" value="SIT96362.1"/>
    <property type="molecule type" value="Genomic_DNA"/>
</dbReference>
<name>A0A1U7PWM4_9FLAO</name>
<dbReference type="STRING" id="1121284.SAMN05660493_01039"/>
<dbReference type="RefSeq" id="WP_076782407.1">
    <property type="nucleotide sequence ID" value="NZ_FTPU01000008.1"/>
</dbReference>
<sequence length="79" mass="8461">MASAQFRDNVFDNEKTSESQQERSVGNDKLSKDYGDLSAEQEESASGNGYTGKPGKPSPAPIDDYIPVLLLTGVALIVL</sequence>
<protein>
    <submittedName>
        <fullName evidence="2">Uncharacterized protein</fullName>
    </submittedName>
</protein>
<accession>A0A1U7PWM4</accession>
<evidence type="ECO:0000313" key="3">
    <source>
        <dbReference type="Proteomes" id="UP000187261"/>
    </source>
</evidence>
<proteinExistence type="predicted"/>